<protein>
    <submittedName>
        <fullName evidence="3">Competence protein CoiA</fullName>
    </submittedName>
</protein>
<dbReference type="Pfam" id="PF06054">
    <property type="entry name" value="CoiA_nuc"/>
    <property type="match status" value="1"/>
</dbReference>
<feature type="domain" description="Competence protein CoiA nuclease-like" evidence="1">
    <location>
        <begin position="60"/>
        <end position="139"/>
    </location>
</feature>
<gene>
    <name evidence="3" type="ORF">DWQ51_00135</name>
</gene>
<evidence type="ECO:0000259" key="2">
    <source>
        <dbReference type="Pfam" id="PF25164"/>
    </source>
</evidence>
<evidence type="ECO:0000313" key="3">
    <source>
        <dbReference type="EMBL" id="REJ58113.1"/>
    </source>
</evidence>
<dbReference type="EMBL" id="QQWD01000001">
    <property type="protein sequence ID" value="REJ58113.1"/>
    <property type="molecule type" value="Genomic_DNA"/>
</dbReference>
<dbReference type="Pfam" id="PF25164">
    <property type="entry name" value="CoiA_N"/>
    <property type="match status" value="1"/>
</dbReference>
<dbReference type="InterPro" id="IPR057253">
    <property type="entry name" value="CoiA-like_N"/>
</dbReference>
<feature type="domain" description="Competence protein CoiA-like N-terminal" evidence="2">
    <location>
        <begin position="19"/>
        <end position="56"/>
    </location>
</feature>
<accession>A0A3E0MGJ5</accession>
<evidence type="ECO:0000313" key="4">
    <source>
        <dbReference type="Proteomes" id="UP000257002"/>
    </source>
</evidence>
<proteinExistence type="predicted"/>
<dbReference type="AlphaFoldDB" id="A0A3E0MGJ5"/>
<reference evidence="3 4" key="1">
    <citation type="submission" date="2017-10" db="EMBL/GenBank/DDBJ databases">
        <title>A large-scale comparative metagenomic study reveals the eutrophication-driven functional interactions in six Microcystis-epibionts communities.</title>
        <authorList>
            <person name="Li Q."/>
            <person name="Lin F."/>
        </authorList>
    </citation>
    <scope>NUCLEOTIDE SEQUENCE [LARGE SCALE GENOMIC DNA]</scope>
    <source>
        <strain evidence="3">TW10</strain>
    </source>
</reference>
<name>A0A3E0MGJ5_9CHRO</name>
<organism evidence="3 4">
    <name type="scientific">Microcystis wesenbergii TW10</name>
    <dbReference type="NCBI Taxonomy" id="2060474"/>
    <lineage>
        <taxon>Bacteria</taxon>
        <taxon>Bacillati</taxon>
        <taxon>Cyanobacteriota</taxon>
        <taxon>Cyanophyceae</taxon>
        <taxon>Oscillatoriophycideae</taxon>
        <taxon>Chroococcales</taxon>
        <taxon>Microcystaceae</taxon>
        <taxon>Microcystis</taxon>
    </lineage>
</organism>
<dbReference type="Proteomes" id="UP000257002">
    <property type="component" value="Unassembled WGS sequence"/>
</dbReference>
<dbReference type="InterPro" id="IPR010330">
    <property type="entry name" value="CoiA_nuc"/>
</dbReference>
<comment type="caution">
    <text evidence="3">The sequence shown here is derived from an EMBL/GenBank/DDBJ whole genome shotgun (WGS) entry which is preliminary data.</text>
</comment>
<sequence>MLTSIRVNDDSKVCAEDADKNQAPFKCPVCGRETILRKGLVKTHHFAHKPPVLCEYGKGESESHRKCKQDIFNLLKISPKVTECELEKNLGSVISDIYFCFLDIKIAIEVQVSSLTVEQIINRTQKYEKLGIYVLWLPLFNKNLNDEKYAPKQWEKWLHSLYFGRVYYWMHGLSIKSIRFAEYMLWVEEYQEYGGYHKKSKRYKTPQKDRTLNLLEDFQPRTREFWKSGNIYVPKSKILLDRYIDSRGRH</sequence>
<evidence type="ECO:0000259" key="1">
    <source>
        <dbReference type="Pfam" id="PF06054"/>
    </source>
</evidence>